<sequence length="65" mass="7022">MSLDSKSDQVKGKIKEGTGKVTGNEELELKGKLQNAAGKAKDKLEDAKEKASKKANDVMDDNDDK</sequence>
<organism evidence="1 2">
    <name type="scientific">Lentilactobacillus terminaliae</name>
    <dbReference type="NCBI Taxonomy" id="3003483"/>
    <lineage>
        <taxon>Bacteria</taxon>
        <taxon>Bacillati</taxon>
        <taxon>Bacillota</taxon>
        <taxon>Bacilli</taxon>
        <taxon>Lactobacillales</taxon>
        <taxon>Lactobacillaceae</taxon>
        <taxon>Lentilactobacillus</taxon>
    </lineage>
</organism>
<dbReference type="EMBL" id="CP168151">
    <property type="protein sequence ID" value="XFD39726.1"/>
    <property type="molecule type" value="Genomic_DNA"/>
</dbReference>
<name>A0ACD5DEZ0_9LACO</name>
<evidence type="ECO:0000313" key="1">
    <source>
        <dbReference type="EMBL" id="XFD39726.1"/>
    </source>
</evidence>
<protein>
    <submittedName>
        <fullName evidence="1">CsbD family protein</fullName>
    </submittedName>
</protein>
<reference evidence="1" key="1">
    <citation type="submission" date="2024-08" db="EMBL/GenBank/DDBJ databases">
        <title>Lentilactobacillus sp. nov., isolated from tree bark.</title>
        <authorList>
            <person name="Phuengjayaem S."/>
            <person name="Tanasupawat S."/>
        </authorList>
    </citation>
    <scope>NUCLEOTIDE SEQUENCE</scope>
    <source>
        <strain evidence="1">SPB1-3</strain>
    </source>
</reference>
<accession>A0ACD5DEZ0</accession>
<evidence type="ECO:0000313" key="2">
    <source>
        <dbReference type="Proteomes" id="UP001149860"/>
    </source>
</evidence>
<proteinExistence type="predicted"/>
<gene>
    <name evidence="1" type="ORF">O0236_000015</name>
</gene>
<dbReference type="Proteomes" id="UP001149860">
    <property type="component" value="Chromosome"/>
</dbReference>
<keyword evidence="2" id="KW-1185">Reference proteome</keyword>